<evidence type="ECO:0000313" key="3">
    <source>
        <dbReference type="Proteomes" id="UP000229362"/>
    </source>
</evidence>
<organism evidence="2 3">
    <name type="scientific">Candidatus Magasanikbacteria bacterium CG10_big_fil_rev_8_21_14_0_10_43_6</name>
    <dbReference type="NCBI Taxonomy" id="1974650"/>
    <lineage>
        <taxon>Bacteria</taxon>
        <taxon>Candidatus Magasanikiibacteriota</taxon>
    </lineage>
</organism>
<sequence length="130" mass="14858">MFGRMRGARQEYESASPQEELGMPTEKKSFDHPVADLPKNGGNFLLKKGTVITTPDMKSIEVGMDVLAEIGLPSREIEMHRQLNSPRVLAYNKEKMNVVRDRRDVIIDYRVVGYVYGAETYQTETYPDED</sequence>
<feature type="compositionally biased region" description="Basic and acidic residues" evidence="1">
    <location>
        <begin position="25"/>
        <end position="34"/>
    </location>
</feature>
<gene>
    <name evidence="2" type="ORF">COU33_04940</name>
</gene>
<dbReference type="Proteomes" id="UP000229362">
    <property type="component" value="Unassembled WGS sequence"/>
</dbReference>
<dbReference type="AlphaFoldDB" id="A0A2M6VZV5"/>
<reference evidence="3" key="1">
    <citation type="submission" date="2017-09" db="EMBL/GenBank/DDBJ databases">
        <title>Depth-based differentiation of microbial function through sediment-hosted aquifers and enrichment of novel symbionts in the deep terrestrial subsurface.</title>
        <authorList>
            <person name="Probst A.J."/>
            <person name="Ladd B."/>
            <person name="Jarett J.K."/>
            <person name="Geller-Mcgrath D.E."/>
            <person name="Sieber C.M.K."/>
            <person name="Emerson J.B."/>
            <person name="Anantharaman K."/>
            <person name="Thomas B.C."/>
            <person name="Malmstrom R."/>
            <person name="Stieglmeier M."/>
            <person name="Klingl A."/>
            <person name="Woyke T."/>
            <person name="Ryan C.M."/>
            <person name="Banfield J.F."/>
        </authorList>
    </citation>
    <scope>NUCLEOTIDE SEQUENCE [LARGE SCALE GENOMIC DNA]</scope>
</reference>
<evidence type="ECO:0000256" key="1">
    <source>
        <dbReference type="SAM" id="MobiDB-lite"/>
    </source>
</evidence>
<accession>A0A2M6VZV5</accession>
<protein>
    <submittedName>
        <fullName evidence="2">Uncharacterized protein</fullName>
    </submittedName>
</protein>
<evidence type="ECO:0000313" key="2">
    <source>
        <dbReference type="EMBL" id="PIT86097.1"/>
    </source>
</evidence>
<feature type="region of interest" description="Disordered" evidence="1">
    <location>
        <begin position="1"/>
        <end position="34"/>
    </location>
</feature>
<proteinExistence type="predicted"/>
<name>A0A2M6VZV5_9BACT</name>
<dbReference type="EMBL" id="PFBZ01000213">
    <property type="protein sequence ID" value="PIT86097.1"/>
    <property type="molecule type" value="Genomic_DNA"/>
</dbReference>
<comment type="caution">
    <text evidence="2">The sequence shown here is derived from an EMBL/GenBank/DDBJ whole genome shotgun (WGS) entry which is preliminary data.</text>
</comment>